<keyword evidence="2" id="KW-0378">Hydrolase</keyword>
<evidence type="ECO:0000256" key="1">
    <source>
        <dbReference type="ARBA" id="ARBA00005336"/>
    </source>
</evidence>
<dbReference type="RefSeq" id="WP_092609833.1">
    <property type="nucleotide sequence ID" value="NZ_FNHU01000006.1"/>
</dbReference>
<dbReference type="PANTHER" id="PTHR42715">
    <property type="entry name" value="BETA-GLUCOSIDASE"/>
    <property type="match status" value="1"/>
</dbReference>
<dbReference type="InterPro" id="IPR050288">
    <property type="entry name" value="Cellulose_deg_GH3"/>
</dbReference>
<accession>A0A1G9VQ93</accession>
<dbReference type="InterPro" id="IPR036962">
    <property type="entry name" value="Glyco_hydro_3_N_sf"/>
</dbReference>
<evidence type="ECO:0000259" key="3">
    <source>
        <dbReference type="SMART" id="SM01217"/>
    </source>
</evidence>
<dbReference type="GO" id="GO:0008422">
    <property type="term" value="F:beta-glucosidase activity"/>
    <property type="evidence" value="ECO:0007669"/>
    <property type="project" value="TreeGrafter"/>
</dbReference>
<evidence type="ECO:0000313" key="5">
    <source>
        <dbReference type="Proteomes" id="UP000199671"/>
    </source>
</evidence>
<dbReference type="Pfam" id="PF14310">
    <property type="entry name" value="Fn3-like"/>
    <property type="match status" value="1"/>
</dbReference>
<dbReference type="Proteomes" id="UP000199671">
    <property type="component" value="Unassembled WGS sequence"/>
</dbReference>
<sequence>MTAPAEATPATAFTKAVDAVKSGTDPFDEAAALYDLLTDDERLGLLDGDQPFWEGMAQMMQVGYNTVPYVHGAVDRLGIPGTRFVDGPRGCVAGQGTAFPVSMARGATWDVGLEERIGGVIGTEVRAVGGNFFGGVCINLPRHPAWGRVQETYGEDTCLLGEFGAALTRGVQRHAMACAKHYALNSMENKRFQVDVTIDEATLHEQYLPHFKRVVDEGVAAIMSAYNSVNGQWAGQNRYLLHEVLREQWGWDGITVSDFIWGLRDAAASLNNGLDLEEPFAQQRARDLGRRLESGETSWEMVRRAGVRLLAAQLRSYALWDRVPEDAALLACPEHRALAREAATRAMTLLKNERVDGAPVLPLAADLRTIAVIGRLATAENMGDSGSSMVRPPSYATPLEGITAAYPDAEILLVEEDDPDAAAGAAARADVAIVVAGFDKHDEGEWVGGDTMNDPVLTSLFPALPDGAAAPTGQANAIMTAGYGGDRSRLTLRDVDEEIIKKVTAANPRTVVALVGAGTTMMENWRHSVPAILMMWYAGMEGGHALADVLTGRANPSGRLPFSIPTSEAHLPPFDREWTAVTYDRWHGQRLLDRLGVKAAYPLGWGLSYTTYRLDDAEVTASTGEGAERVLSVRASVTNTGAQDGIQVVQVYGRGGAHAEETQLLGFATVEVPAGTTQEVDVPVRLTQLGSWDPRAQRIVLADGPVSLDVAFHAHDPGAITFTV</sequence>
<dbReference type="InterPro" id="IPR002772">
    <property type="entry name" value="Glyco_hydro_3_C"/>
</dbReference>
<protein>
    <submittedName>
        <fullName evidence="4">Beta-glucosidase</fullName>
    </submittedName>
</protein>
<dbReference type="SUPFAM" id="SSF51445">
    <property type="entry name" value="(Trans)glycosidases"/>
    <property type="match status" value="1"/>
</dbReference>
<dbReference type="PANTHER" id="PTHR42715:SF3">
    <property type="entry name" value="BETA-GLUCOSIDASE B-RELATED"/>
    <property type="match status" value="1"/>
</dbReference>
<comment type="similarity">
    <text evidence="1">Belongs to the glycosyl hydrolase 3 family.</text>
</comment>
<dbReference type="OrthoDB" id="3187421at2"/>
<dbReference type="SUPFAM" id="SSF52279">
    <property type="entry name" value="Beta-D-glucan exohydrolase, C-terminal domain"/>
    <property type="match status" value="1"/>
</dbReference>
<feature type="domain" description="Fibronectin type III-like" evidence="3">
    <location>
        <begin position="647"/>
        <end position="714"/>
    </location>
</feature>
<dbReference type="Pfam" id="PF00933">
    <property type="entry name" value="Glyco_hydro_3"/>
    <property type="match status" value="1"/>
</dbReference>
<dbReference type="Gene3D" id="3.20.20.300">
    <property type="entry name" value="Glycoside hydrolase, family 3, N-terminal domain"/>
    <property type="match status" value="1"/>
</dbReference>
<dbReference type="InterPro" id="IPR017853">
    <property type="entry name" value="GH"/>
</dbReference>
<dbReference type="Gene3D" id="3.40.50.1700">
    <property type="entry name" value="Glycoside hydrolase family 3 C-terminal domain"/>
    <property type="match status" value="1"/>
</dbReference>
<dbReference type="InterPro" id="IPR013783">
    <property type="entry name" value="Ig-like_fold"/>
</dbReference>
<name>A0A1G9VQ93_9ACTO</name>
<reference evidence="4 5" key="1">
    <citation type="submission" date="2016-10" db="EMBL/GenBank/DDBJ databases">
        <authorList>
            <person name="de Groot N.N."/>
        </authorList>
    </citation>
    <scope>NUCLEOTIDE SEQUENCE [LARGE SCALE GENOMIC DNA]</scope>
    <source>
        <strain evidence="4 5">KPR-7B</strain>
    </source>
</reference>
<dbReference type="SMART" id="SM01217">
    <property type="entry name" value="Fn3_like"/>
    <property type="match status" value="1"/>
</dbReference>
<evidence type="ECO:0000313" key="4">
    <source>
        <dbReference type="EMBL" id="SDM74267.1"/>
    </source>
</evidence>
<organism evidence="4 5">
    <name type="scientific">Actinomyces ruminicola</name>
    <dbReference type="NCBI Taxonomy" id="332524"/>
    <lineage>
        <taxon>Bacteria</taxon>
        <taxon>Bacillati</taxon>
        <taxon>Actinomycetota</taxon>
        <taxon>Actinomycetes</taxon>
        <taxon>Actinomycetales</taxon>
        <taxon>Actinomycetaceae</taxon>
        <taxon>Actinomyces</taxon>
    </lineage>
</organism>
<gene>
    <name evidence="4" type="ORF">SAMN04487766_10695</name>
</gene>
<dbReference type="GO" id="GO:0009251">
    <property type="term" value="P:glucan catabolic process"/>
    <property type="evidence" value="ECO:0007669"/>
    <property type="project" value="TreeGrafter"/>
</dbReference>
<dbReference type="Pfam" id="PF01915">
    <property type="entry name" value="Glyco_hydro_3_C"/>
    <property type="match status" value="1"/>
</dbReference>
<dbReference type="Gene3D" id="2.60.40.10">
    <property type="entry name" value="Immunoglobulins"/>
    <property type="match status" value="1"/>
</dbReference>
<proteinExistence type="inferred from homology"/>
<dbReference type="EMBL" id="FNHU01000006">
    <property type="protein sequence ID" value="SDM74267.1"/>
    <property type="molecule type" value="Genomic_DNA"/>
</dbReference>
<dbReference type="AlphaFoldDB" id="A0A1G9VQ93"/>
<dbReference type="InterPro" id="IPR036881">
    <property type="entry name" value="Glyco_hydro_3_C_sf"/>
</dbReference>
<evidence type="ECO:0000256" key="2">
    <source>
        <dbReference type="ARBA" id="ARBA00022801"/>
    </source>
</evidence>
<dbReference type="PRINTS" id="PR00133">
    <property type="entry name" value="GLHYDRLASE3"/>
</dbReference>
<dbReference type="InterPro" id="IPR001764">
    <property type="entry name" value="Glyco_hydro_3_N"/>
</dbReference>
<dbReference type="InterPro" id="IPR026891">
    <property type="entry name" value="Fn3-like"/>
</dbReference>